<reference evidence="2" key="1">
    <citation type="submission" date="2025-08" db="UniProtKB">
        <authorList>
            <consortium name="Ensembl"/>
        </authorList>
    </citation>
    <scope>IDENTIFICATION</scope>
</reference>
<reference evidence="2" key="2">
    <citation type="submission" date="2025-09" db="UniProtKB">
        <authorList>
            <consortium name="Ensembl"/>
        </authorList>
    </citation>
    <scope>IDENTIFICATION</scope>
</reference>
<feature type="region of interest" description="Disordered" evidence="1">
    <location>
        <begin position="166"/>
        <end position="210"/>
    </location>
</feature>
<feature type="compositionally biased region" description="Basic and acidic residues" evidence="1">
    <location>
        <begin position="120"/>
        <end position="131"/>
    </location>
</feature>
<accession>A0A8C4QX42</accession>
<evidence type="ECO:0000256" key="1">
    <source>
        <dbReference type="SAM" id="MobiDB-lite"/>
    </source>
</evidence>
<evidence type="ECO:0000313" key="2">
    <source>
        <dbReference type="Ensembl" id="ENSEBUP00000020577.1"/>
    </source>
</evidence>
<organism evidence="2 3">
    <name type="scientific">Eptatretus burgeri</name>
    <name type="common">Inshore hagfish</name>
    <dbReference type="NCBI Taxonomy" id="7764"/>
    <lineage>
        <taxon>Eukaryota</taxon>
        <taxon>Metazoa</taxon>
        <taxon>Chordata</taxon>
        <taxon>Craniata</taxon>
        <taxon>Vertebrata</taxon>
        <taxon>Cyclostomata</taxon>
        <taxon>Myxini</taxon>
        <taxon>Myxiniformes</taxon>
        <taxon>Myxinidae</taxon>
        <taxon>Eptatretinae</taxon>
        <taxon>Eptatretus</taxon>
    </lineage>
</organism>
<keyword evidence="3" id="KW-1185">Reference proteome</keyword>
<evidence type="ECO:0000313" key="3">
    <source>
        <dbReference type="Proteomes" id="UP000694388"/>
    </source>
</evidence>
<dbReference type="AlphaFoldDB" id="A0A8C4QX42"/>
<sequence>MRKWSFLREPGATRCLRMGRSTSSVCLGVTQDQDAHYTCIASNAVGQAICTACVEVISVHETEAKPEDLSRVKEELIASYLHSSAEGEAEWSTELGRRRVPEEIPVPSPEAEPDAETIPVEEHDTEGKAEKEFSISGSYVLSKDLLHRLTSQISEIVSSQVSQATLKIPGGDGSDDDQQTLTHSPRRVRSHPPSVLIETPSGSDEGESEGESYDIYTAMADYTPPGLPADSDFLVLKIGQYVEVLDSAHPLRWLVRTKPTKTTPSRPRLGFSRVSTEEVPSPYRHWRG</sequence>
<feature type="region of interest" description="Disordered" evidence="1">
    <location>
        <begin position="104"/>
        <end position="131"/>
    </location>
</feature>
<dbReference type="Gene3D" id="2.30.30.40">
    <property type="entry name" value="SH3 Domains"/>
    <property type="match status" value="1"/>
</dbReference>
<protein>
    <submittedName>
        <fullName evidence="2">Uncharacterized protein</fullName>
    </submittedName>
</protein>
<dbReference type="Proteomes" id="UP000694388">
    <property type="component" value="Unplaced"/>
</dbReference>
<proteinExistence type="predicted"/>
<dbReference type="Ensembl" id="ENSEBUT00000021153.1">
    <property type="protein sequence ID" value="ENSEBUP00000020577.1"/>
    <property type="gene ID" value="ENSEBUG00000012741.1"/>
</dbReference>
<name>A0A8C4QX42_EPTBU</name>